<evidence type="ECO:0000259" key="2">
    <source>
        <dbReference type="Pfam" id="PF03779"/>
    </source>
</evidence>
<keyword evidence="1" id="KW-0812">Transmembrane</keyword>
<feature type="transmembrane region" description="Helical" evidence="1">
    <location>
        <begin position="88"/>
        <end position="109"/>
    </location>
</feature>
<reference evidence="3 4" key="1">
    <citation type="journal article" date="2013" name="Front. Microbiol.">
        <title>The genome of the endophytic bacterium H. frisingense GSF30(T) identifies diverse strategies in the Herbaspirillum genus to interact with plants.</title>
        <authorList>
            <person name="Straub D."/>
            <person name="Rothballer M."/>
            <person name="Hartmann A."/>
            <person name="Ludewig U."/>
        </authorList>
    </citation>
    <scope>NUCLEOTIDE SEQUENCE [LARGE SCALE GENOMIC DNA]</scope>
    <source>
        <strain evidence="3 4">GSF30</strain>
    </source>
</reference>
<proteinExistence type="predicted"/>
<sequence length="117" mass="12783">MPVSIPEKSPHWQDWVTLLAGAFFLASTLIFDISNTAVSLNCYLVGGALMAAALAALFMPAIWEEVIILLLGLWLLASPWILDFSDLHNVTSLTVGVAVVTLICASWVIQEEHRFVS</sequence>
<comment type="caution">
    <text evidence="3">The sequence shown here is derived from an EMBL/GenBank/DDBJ whole genome shotgun (WGS) entry which is preliminary data.</text>
</comment>
<evidence type="ECO:0000313" key="4">
    <source>
        <dbReference type="Proteomes" id="UP000006772"/>
    </source>
</evidence>
<evidence type="ECO:0000313" key="3">
    <source>
        <dbReference type="EMBL" id="EOA05821.1"/>
    </source>
</evidence>
<evidence type="ECO:0000256" key="1">
    <source>
        <dbReference type="SAM" id="Phobius"/>
    </source>
</evidence>
<protein>
    <recommendedName>
        <fullName evidence="2">SPW repeat-containing integral membrane domain-containing protein</fullName>
    </recommendedName>
</protein>
<accession>A0AAI9IGT3</accession>
<dbReference type="Pfam" id="PF03779">
    <property type="entry name" value="SPW"/>
    <property type="match status" value="1"/>
</dbReference>
<organism evidence="3 4">
    <name type="scientific">Herbaspirillum frisingense GSF30</name>
    <dbReference type="NCBI Taxonomy" id="864073"/>
    <lineage>
        <taxon>Bacteria</taxon>
        <taxon>Pseudomonadati</taxon>
        <taxon>Pseudomonadota</taxon>
        <taxon>Betaproteobacteria</taxon>
        <taxon>Burkholderiales</taxon>
        <taxon>Oxalobacteraceae</taxon>
        <taxon>Herbaspirillum</taxon>
    </lineage>
</organism>
<dbReference type="RefSeq" id="WP_006462187.1">
    <property type="nucleotide sequence ID" value="NZ_AEEC02000005.1"/>
</dbReference>
<dbReference type="EMBL" id="AEEC02000005">
    <property type="protein sequence ID" value="EOA05821.1"/>
    <property type="molecule type" value="Genomic_DNA"/>
</dbReference>
<feature type="transmembrane region" description="Helical" evidence="1">
    <location>
        <begin position="12"/>
        <end position="31"/>
    </location>
</feature>
<feature type="domain" description="SPW repeat-containing integral membrane" evidence="2">
    <location>
        <begin position="12"/>
        <end position="102"/>
    </location>
</feature>
<feature type="transmembrane region" description="Helical" evidence="1">
    <location>
        <begin position="37"/>
        <end position="59"/>
    </location>
</feature>
<dbReference type="Proteomes" id="UP000006772">
    <property type="component" value="Unassembled WGS sequence"/>
</dbReference>
<name>A0AAI9IGT3_9BURK</name>
<keyword evidence="1" id="KW-1133">Transmembrane helix</keyword>
<dbReference type="InterPro" id="IPR005530">
    <property type="entry name" value="SPW"/>
</dbReference>
<keyword evidence="1" id="KW-0472">Membrane</keyword>
<dbReference type="AlphaFoldDB" id="A0AAI9IGT3"/>
<gene>
    <name evidence="3" type="ORF">HFRIS_005163</name>
</gene>